<keyword evidence="2" id="KW-1185">Reference proteome</keyword>
<dbReference type="RefSeq" id="WP_150900492.1">
    <property type="nucleotide sequence ID" value="NZ_WAAU01000024.1"/>
</dbReference>
<reference evidence="1 2" key="1">
    <citation type="submission" date="2019-09" db="EMBL/GenBank/DDBJ databases">
        <authorList>
            <person name="Cao W.R."/>
        </authorList>
    </citation>
    <scope>NUCLEOTIDE SEQUENCE [LARGE SCALE GENOMIC DNA]</scope>
    <source>
        <strain evidence="2">a4</strain>
    </source>
</reference>
<protein>
    <submittedName>
        <fullName evidence="1">Uncharacterized protein</fullName>
    </submittedName>
</protein>
<organism evidence="1 2">
    <name type="scientific">Tenacibaculum aiptasiae</name>
    <dbReference type="NCBI Taxonomy" id="426481"/>
    <lineage>
        <taxon>Bacteria</taxon>
        <taxon>Pseudomonadati</taxon>
        <taxon>Bacteroidota</taxon>
        <taxon>Flavobacteriia</taxon>
        <taxon>Flavobacteriales</taxon>
        <taxon>Flavobacteriaceae</taxon>
        <taxon>Tenacibaculum</taxon>
    </lineage>
</organism>
<evidence type="ECO:0000313" key="2">
    <source>
        <dbReference type="Proteomes" id="UP000467305"/>
    </source>
</evidence>
<comment type="caution">
    <text evidence="1">The sequence shown here is derived from an EMBL/GenBank/DDBJ whole genome shotgun (WGS) entry which is preliminary data.</text>
</comment>
<sequence>MAFENNLFINCPFDNEYKPLLKALVFCAVYLDLSPLLSETTNSAESRISGIQKLIASSKYSIHDLSRMESTKKNQLARFNMPFELGMDIGCKEFGEEKMKDKFLLILDKERYRYQRAISDLSGNDIEIHKNSPEVAIRKFRNWIRKIKGTHIDSANKIWRIYNEFNGDFYFIAKEYELSKEDIEEMPWEELSQHIKRWLKSREKSS</sequence>
<name>A0A7J5AD18_9FLAO</name>
<dbReference type="EMBL" id="WAAU01000024">
    <property type="protein sequence ID" value="KAB1155383.1"/>
    <property type="molecule type" value="Genomic_DNA"/>
</dbReference>
<dbReference type="AlphaFoldDB" id="A0A7J5AD18"/>
<dbReference type="Proteomes" id="UP000467305">
    <property type="component" value="Unassembled WGS sequence"/>
</dbReference>
<dbReference type="OrthoDB" id="7596615at2"/>
<gene>
    <name evidence="1" type="ORF">F7018_12995</name>
</gene>
<proteinExistence type="predicted"/>
<accession>A0A7J5AD18</accession>
<evidence type="ECO:0000313" key="1">
    <source>
        <dbReference type="EMBL" id="KAB1155383.1"/>
    </source>
</evidence>